<organism evidence="2 3">
    <name type="scientific">Streptomyces adustus</name>
    <dbReference type="NCBI Taxonomy" id="1609272"/>
    <lineage>
        <taxon>Bacteria</taxon>
        <taxon>Bacillati</taxon>
        <taxon>Actinomycetota</taxon>
        <taxon>Actinomycetes</taxon>
        <taxon>Kitasatosporales</taxon>
        <taxon>Streptomycetaceae</taxon>
        <taxon>Streptomyces</taxon>
    </lineage>
</organism>
<keyword evidence="1" id="KW-1133">Transmembrane helix</keyword>
<reference evidence="2 3" key="1">
    <citation type="submission" date="2019-07" db="EMBL/GenBank/DDBJ databases">
        <title>New species of Amycolatopsis and Streptomyces.</title>
        <authorList>
            <person name="Duangmal K."/>
            <person name="Teo W.F.A."/>
            <person name="Lipun K."/>
        </authorList>
    </citation>
    <scope>NUCLEOTIDE SEQUENCE [LARGE SCALE GENOMIC DNA]</scope>
    <source>
        <strain evidence="2 3">NBRC 109810</strain>
    </source>
</reference>
<keyword evidence="1" id="KW-0812">Transmembrane</keyword>
<evidence type="ECO:0000313" key="2">
    <source>
        <dbReference type="EMBL" id="MPY32587.1"/>
    </source>
</evidence>
<name>A0A5N8VBJ9_9ACTN</name>
<dbReference type="OrthoDB" id="3297333at2"/>
<protein>
    <submittedName>
        <fullName evidence="2">Uncharacterized protein</fullName>
    </submittedName>
</protein>
<dbReference type="EMBL" id="VJZD01000050">
    <property type="protein sequence ID" value="MPY32587.1"/>
    <property type="molecule type" value="Genomic_DNA"/>
</dbReference>
<feature type="transmembrane region" description="Helical" evidence="1">
    <location>
        <begin position="35"/>
        <end position="56"/>
    </location>
</feature>
<dbReference type="InterPro" id="IPR049920">
    <property type="entry name" value="IK1_05631-like"/>
</dbReference>
<dbReference type="RefSeq" id="WP_152888125.1">
    <property type="nucleotide sequence ID" value="NZ_JBHJTU010000028.1"/>
</dbReference>
<keyword evidence="1" id="KW-0472">Membrane</keyword>
<evidence type="ECO:0000313" key="3">
    <source>
        <dbReference type="Proteomes" id="UP000325849"/>
    </source>
</evidence>
<proteinExistence type="predicted"/>
<dbReference type="Pfam" id="PF18159">
    <property type="entry name" value="S_4TM"/>
    <property type="match status" value="1"/>
</dbReference>
<keyword evidence="3" id="KW-1185">Reference proteome</keyword>
<feature type="transmembrane region" description="Helical" evidence="1">
    <location>
        <begin position="196"/>
        <end position="214"/>
    </location>
</feature>
<sequence length="306" mass="34169">MSRPLPTPIVERQNDEEMLTILRAGESSHARAQKLAALHVLVSVVLAAGAVLAVLVPALQPTLTAGGFLWALVYAAAAGAWTENEFRRAARLQELFDTRLYGLPWNEMLAGDVPSADETSRLARRYKGSAESLRDYYEVRDLPRPFDVLSCILQNLGWGARVRRRYANTVQACVVLWIAAGVVVGVTNRMTLAELLMNWFVPSLGLLLFGVDIYRGQRDTAAVREHTRQVLLRAMREHARSGMPAERVPELMTLARQAQDALLRTRLTQARVPSSFFRRFRERDRDDFAAAMDEVGGWLTAVGPQT</sequence>
<dbReference type="AlphaFoldDB" id="A0A5N8VBJ9"/>
<feature type="transmembrane region" description="Helical" evidence="1">
    <location>
        <begin position="166"/>
        <end position="184"/>
    </location>
</feature>
<gene>
    <name evidence="2" type="ORF">FNH09_15285</name>
</gene>
<accession>A0A5N8VBJ9</accession>
<evidence type="ECO:0000256" key="1">
    <source>
        <dbReference type="SAM" id="Phobius"/>
    </source>
</evidence>
<feature type="transmembrane region" description="Helical" evidence="1">
    <location>
        <begin position="62"/>
        <end position="81"/>
    </location>
</feature>
<comment type="caution">
    <text evidence="2">The sequence shown here is derived from an EMBL/GenBank/DDBJ whole genome shotgun (WGS) entry which is preliminary data.</text>
</comment>
<dbReference type="Proteomes" id="UP000325849">
    <property type="component" value="Unassembled WGS sequence"/>
</dbReference>